<dbReference type="RefSeq" id="WP_175606437.1">
    <property type="nucleotide sequence ID" value="NZ_JABWGO010000024.1"/>
</dbReference>
<evidence type="ECO:0000313" key="3">
    <source>
        <dbReference type="Proteomes" id="UP000546126"/>
    </source>
</evidence>
<protein>
    <submittedName>
        <fullName evidence="2">Uncharacterized protein</fullName>
    </submittedName>
</protein>
<dbReference type="InterPro" id="IPR045930">
    <property type="entry name" value="DUF6349"/>
</dbReference>
<reference evidence="2 3" key="1">
    <citation type="submission" date="2020-06" db="EMBL/GenBank/DDBJ databases">
        <authorList>
            <person name="Chanama M."/>
        </authorList>
    </citation>
    <scope>NUCLEOTIDE SEQUENCE [LARGE SCALE GENOMIC DNA]</scope>
    <source>
        <strain evidence="2 3">TBRC6557</strain>
    </source>
</reference>
<feature type="compositionally biased region" description="Polar residues" evidence="1">
    <location>
        <begin position="1"/>
        <end position="11"/>
    </location>
</feature>
<sequence length="186" mass="20523">MSTSGSSTPNHQDQEPRGTRARLAAYQAAPDTARRGMWAISYGHPAELTTACRPTVLSRVVDVPAWHQVHRGACLGCDWEGPEHRRNNDATEDAHDHAWPSWRTLPVVNPPAAAADYSKVLMGRWNAQVAQSYPAGWFEQGGPILIRRPDGYNTRHRPGGAPGGGYELVIQQPETREQAEQPPLFD</sequence>
<proteinExistence type="predicted"/>
<gene>
    <name evidence="2" type="ORF">HT134_43880</name>
</gene>
<accession>A0A7Y6MHR0</accession>
<keyword evidence="3" id="KW-1185">Reference proteome</keyword>
<dbReference type="AlphaFoldDB" id="A0A7Y6MHR0"/>
<dbReference type="Pfam" id="PF19876">
    <property type="entry name" value="DUF6349"/>
    <property type="match status" value="1"/>
</dbReference>
<evidence type="ECO:0000256" key="1">
    <source>
        <dbReference type="SAM" id="MobiDB-lite"/>
    </source>
</evidence>
<name>A0A7Y6MHR0_9ACTN</name>
<organism evidence="2 3">
    <name type="scientific">Nonomuraea rhodomycinica</name>
    <dbReference type="NCBI Taxonomy" id="1712872"/>
    <lineage>
        <taxon>Bacteria</taxon>
        <taxon>Bacillati</taxon>
        <taxon>Actinomycetota</taxon>
        <taxon>Actinomycetes</taxon>
        <taxon>Streptosporangiales</taxon>
        <taxon>Streptosporangiaceae</taxon>
        <taxon>Nonomuraea</taxon>
    </lineage>
</organism>
<feature type="region of interest" description="Disordered" evidence="1">
    <location>
        <begin position="1"/>
        <end position="20"/>
    </location>
</feature>
<evidence type="ECO:0000313" key="2">
    <source>
        <dbReference type="EMBL" id="NUW46996.1"/>
    </source>
</evidence>
<dbReference type="Proteomes" id="UP000546126">
    <property type="component" value="Unassembled WGS sequence"/>
</dbReference>
<comment type="caution">
    <text evidence="2">The sequence shown here is derived from an EMBL/GenBank/DDBJ whole genome shotgun (WGS) entry which is preliminary data.</text>
</comment>
<dbReference type="EMBL" id="JABWGO010000024">
    <property type="protein sequence ID" value="NUW46996.1"/>
    <property type="molecule type" value="Genomic_DNA"/>
</dbReference>